<protein>
    <submittedName>
        <fullName evidence="1">Uncharacterized protein</fullName>
    </submittedName>
</protein>
<keyword evidence="2" id="KW-1185">Reference proteome</keyword>
<name>A0A699Y7G1_HAELA</name>
<accession>A0A699Y7G1</accession>
<evidence type="ECO:0000313" key="2">
    <source>
        <dbReference type="Proteomes" id="UP000485058"/>
    </source>
</evidence>
<reference evidence="1 2" key="1">
    <citation type="submission" date="2020-02" db="EMBL/GenBank/DDBJ databases">
        <title>Draft genome sequence of Haematococcus lacustris strain NIES-144.</title>
        <authorList>
            <person name="Morimoto D."/>
            <person name="Nakagawa S."/>
            <person name="Yoshida T."/>
            <person name="Sawayama S."/>
        </authorList>
    </citation>
    <scope>NUCLEOTIDE SEQUENCE [LARGE SCALE GENOMIC DNA]</scope>
    <source>
        <strain evidence="1 2">NIES-144</strain>
    </source>
</reference>
<dbReference type="EMBL" id="BLLF01000017">
    <property type="protein sequence ID" value="GFH05993.1"/>
    <property type="molecule type" value="Genomic_DNA"/>
</dbReference>
<gene>
    <name evidence="1" type="ORF">HaLaN_00548</name>
</gene>
<dbReference type="AlphaFoldDB" id="A0A699Y7G1"/>
<sequence length="93" mass="10123">MEERRRSLVATMSGQQQHAASTPGLAALVTALDQVQVARQVLAGACVLAFFTGHTPKGQVNPVHSSSSHTRLEEQMALLEHEVERLSHMHSLL</sequence>
<dbReference type="Proteomes" id="UP000485058">
    <property type="component" value="Unassembled WGS sequence"/>
</dbReference>
<organism evidence="1 2">
    <name type="scientific">Haematococcus lacustris</name>
    <name type="common">Green alga</name>
    <name type="synonym">Haematococcus pluvialis</name>
    <dbReference type="NCBI Taxonomy" id="44745"/>
    <lineage>
        <taxon>Eukaryota</taxon>
        <taxon>Viridiplantae</taxon>
        <taxon>Chlorophyta</taxon>
        <taxon>core chlorophytes</taxon>
        <taxon>Chlorophyceae</taxon>
        <taxon>CS clade</taxon>
        <taxon>Chlamydomonadales</taxon>
        <taxon>Haematococcaceae</taxon>
        <taxon>Haematococcus</taxon>
    </lineage>
</organism>
<evidence type="ECO:0000313" key="1">
    <source>
        <dbReference type="EMBL" id="GFH05993.1"/>
    </source>
</evidence>
<proteinExistence type="predicted"/>
<comment type="caution">
    <text evidence="1">The sequence shown here is derived from an EMBL/GenBank/DDBJ whole genome shotgun (WGS) entry which is preliminary data.</text>
</comment>